<dbReference type="Proteomes" id="UP001634747">
    <property type="component" value="Unassembled WGS sequence"/>
</dbReference>
<evidence type="ECO:0000256" key="7">
    <source>
        <dbReference type="ARBA" id="ARBA00023295"/>
    </source>
</evidence>
<accession>A0ABW9KNC7</accession>
<keyword evidence="8" id="KW-0624">Polysaccharide degradation</keyword>
<dbReference type="NCBIfam" id="TIGR03356">
    <property type="entry name" value="BGL"/>
    <property type="match status" value="1"/>
</dbReference>
<dbReference type="InterPro" id="IPR033132">
    <property type="entry name" value="GH_1_N_CS"/>
</dbReference>
<dbReference type="SUPFAM" id="SSF51445">
    <property type="entry name" value="(Trans)glycosidases"/>
    <property type="match status" value="1"/>
</dbReference>
<dbReference type="InterPro" id="IPR006311">
    <property type="entry name" value="TAT_signal"/>
</dbReference>
<feature type="chain" id="PRO_5047543495" description="Beta-glucosidase" evidence="10">
    <location>
        <begin position="21"/>
        <end position="485"/>
    </location>
</feature>
<evidence type="ECO:0000256" key="2">
    <source>
        <dbReference type="ARBA" id="ARBA00010838"/>
    </source>
</evidence>
<keyword evidence="12" id="KW-1185">Reference proteome</keyword>
<evidence type="ECO:0000256" key="9">
    <source>
        <dbReference type="RuleBase" id="RU361175"/>
    </source>
</evidence>
<reference evidence="11 12" key="1">
    <citation type="submission" date="2024-12" db="EMBL/GenBank/DDBJ databases">
        <authorList>
            <person name="Lee Y."/>
        </authorList>
    </citation>
    <scope>NUCLEOTIDE SEQUENCE [LARGE SCALE GENOMIC DNA]</scope>
    <source>
        <strain evidence="11 12">03SUJ4</strain>
    </source>
</reference>
<feature type="signal peptide" evidence="10">
    <location>
        <begin position="1"/>
        <end position="20"/>
    </location>
</feature>
<dbReference type="Pfam" id="PF00232">
    <property type="entry name" value="Glyco_hydro_1"/>
    <property type="match status" value="1"/>
</dbReference>
<dbReference type="PRINTS" id="PR00131">
    <property type="entry name" value="GLHYDRLASE1"/>
</dbReference>
<keyword evidence="4 9" id="KW-0378">Hydrolase</keyword>
<evidence type="ECO:0000256" key="4">
    <source>
        <dbReference type="ARBA" id="ARBA00022801"/>
    </source>
</evidence>
<dbReference type="PANTHER" id="PTHR10353:SF36">
    <property type="entry name" value="LP05116P"/>
    <property type="match status" value="1"/>
</dbReference>
<comment type="catalytic activity">
    <reaction evidence="1 9">
        <text>Hydrolysis of terminal, non-reducing beta-D-glucosyl residues with release of beta-D-glucose.</text>
        <dbReference type="EC" id="3.2.1.21"/>
    </reaction>
</comment>
<evidence type="ECO:0000256" key="10">
    <source>
        <dbReference type="SAM" id="SignalP"/>
    </source>
</evidence>
<dbReference type="PANTHER" id="PTHR10353">
    <property type="entry name" value="GLYCOSYL HYDROLASE"/>
    <property type="match status" value="1"/>
</dbReference>
<keyword evidence="10" id="KW-0732">Signal</keyword>
<evidence type="ECO:0000256" key="8">
    <source>
        <dbReference type="ARBA" id="ARBA00023326"/>
    </source>
</evidence>
<keyword evidence="7 9" id="KW-0326">Glycosidase</keyword>
<organism evidence="11 12">
    <name type="scientific">Terriglobus aquaticus</name>
    <dbReference type="NCBI Taxonomy" id="940139"/>
    <lineage>
        <taxon>Bacteria</taxon>
        <taxon>Pseudomonadati</taxon>
        <taxon>Acidobacteriota</taxon>
        <taxon>Terriglobia</taxon>
        <taxon>Terriglobales</taxon>
        <taxon>Acidobacteriaceae</taxon>
        <taxon>Terriglobus</taxon>
    </lineage>
</organism>
<dbReference type="RefSeq" id="WP_344686885.1">
    <property type="nucleotide sequence ID" value="NZ_BAABBH010000001.1"/>
</dbReference>
<name>A0ABW9KNC7_9BACT</name>
<keyword evidence="5" id="KW-0136">Cellulose degradation</keyword>
<dbReference type="InterPro" id="IPR001360">
    <property type="entry name" value="Glyco_hydro_1"/>
</dbReference>
<evidence type="ECO:0000256" key="6">
    <source>
        <dbReference type="ARBA" id="ARBA00023277"/>
    </source>
</evidence>
<sequence>MSRRSFAKLAAGAAAVPAVAASALSPVDAAAQGSPMRGSGSRPFPPDFVWGSATASYQVEGAVNEDGRGKTIWDTFSHTPGKVHNGDTGDVADDSYHRYPEDIALMKEYGLKGCRFSVAWSRIFPEGRGKPNQKGVDHYKKLVDALLAAGVQPFCTLYHWDLPQALQDKGGWQNKDTAQALADYAGYMAGQLSDRVPQFMTTNEIDTFVYVAYDQAVHAPGIKLSRGELAQVCHHAVLGHGLSVQAIRAHAKPGTRVGLAEDYHACTPLVDTPEGIAAARIAMREENASIMNAIMTGKYTDLYLKTLGADAPKFTDAEMKTINSPLDFVGMNCYTATYIRPAQDERGYAVVPMAKSHPHAVSTWLFVAPEALYWGPKLSSEVWGIKTMYITENGCSGADTVMPDGQIYDTDRVAYLRNYLQNLQRGISEGVPVKGYFLWSLLDNFEWAEGYGQRFGITYVDYQTQKRTPKQSALWYKALIARNAL</sequence>
<dbReference type="EC" id="3.2.1.21" evidence="3 9"/>
<dbReference type="GO" id="GO:0008422">
    <property type="term" value="F:beta-glucosidase activity"/>
    <property type="evidence" value="ECO:0007669"/>
    <property type="project" value="UniProtKB-EC"/>
</dbReference>
<dbReference type="Gene3D" id="3.20.20.80">
    <property type="entry name" value="Glycosidases"/>
    <property type="match status" value="1"/>
</dbReference>
<evidence type="ECO:0000256" key="3">
    <source>
        <dbReference type="ARBA" id="ARBA00012744"/>
    </source>
</evidence>
<dbReference type="PROSITE" id="PS00653">
    <property type="entry name" value="GLYCOSYL_HYDROL_F1_2"/>
    <property type="match status" value="1"/>
</dbReference>
<keyword evidence="6" id="KW-0119">Carbohydrate metabolism</keyword>
<comment type="similarity">
    <text evidence="2 9">Belongs to the glycosyl hydrolase 1 family.</text>
</comment>
<dbReference type="PROSITE" id="PS51318">
    <property type="entry name" value="TAT"/>
    <property type="match status" value="1"/>
</dbReference>
<comment type="caution">
    <text evidence="11">The sequence shown here is derived from an EMBL/GenBank/DDBJ whole genome shotgun (WGS) entry which is preliminary data.</text>
</comment>
<evidence type="ECO:0000313" key="11">
    <source>
        <dbReference type="EMBL" id="MFN2977038.1"/>
    </source>
</evidence>
<evidence type="ECO:0000313" key="12">
    <source>
        <dbReference type="Proteomes" id="UP001634747"/>
    </source>
</evidence>
<dbReference type="InterPro" id="IPR017736">
    <property type="entry name" value="Glyco_hydro_1_beta-glucosidase"/>
</dbReference>
<dbReference type="InterPro" id="IPR017853">
    <property type="entry name" value="GH"/>
</dbReference>
<gene>
    <name evidence="11" type="ORF">ACK2TP_14800</name>
</gene>
<proteinExistence type="inferred from homology"/>
<dbReference type="EMBL" id="JBJYXY010000001">
    <property type="protein sequence ID" value="MFN2977038.1"/>
    <property type="molecule type" value="Genomic_DNA"/>
</dbReference>
<evidence type="ECO:0000256" key="1">
    <source>
        <dbReference type="ARBA" id="ARBA00000448"/>
    </source>
</evidence>
<evidence type="ECO:0000256" key="5">
    <source>
        <dbReference type="ARBA" id="ARBA00023001"/>
    </source>
</evidence>
<protein>
    <recommendedName>
        <fullName evidence="3 9">Beta-glucosidase</fullName>
        <ecNumber evidence="3 9">3.2.1.21</ecNumber>
    </recommendedName>
</protein>